<protein>
    <recommendedName>
        <fullName evidence="3">Reverse transcriptase Ty1/copia-type domain-containing protein</fullName>
    </recommendedName>
</protein>
<reference evidence="1 2" key="1">
    <citation type="submission" date="2017-11" db="EMBL/GenBank/DDBJ databases">
        <title>De-novo sequencing of pomegranate (Punica granatum L.) genome.</title>
        <authorList>
            <person name="Akparov Z."/>
            <person name="Amiraslanov A."/>
            <person name="Hajiyeva S."/>
            <person name="Abbasov M."/>
            <person name="Kaur K."/>
            <person name="Hamwieh A."/>
            <person name="Solovyev V."/>
            <person name="Salamov A."/>
            <person name="Braich B."/>
            <person name="Kosarev P."/>
            <person name="Mahmoud A."/>
            <person name="Hajiyev E."/>
            <person name="Babayeva S."/>
            <person name="Izzatullayeva V."/>
            <person name="Mammadov A."/>
            <person name="Mammadov A."/>
            <person name="Sharifova S."/>
            <person name="Ojaghi J."/>
            <person name="Eynullazada K."/>
            <person name="Bayramov B."/>
            <person name="Abdulazimova A."/>
            <person name="Shahmuradov I."/>
        </authorList>
    </citation>
    <scope>NUCLEOTIDE SEQUENCE [LARGE SCALE GENOMIC DNA]</scope>
    <source>
        <strain evidence="2">cv. AG2017</strain>
        <tissue evidence="1">Leaf</tissue>
    </source>
</reference>
<organism evidence="1 2">
    <name type="scientific">Punica granatum</name>
    <name type="common">Pomegranate</name>
    <dbReference type="NCBI Taxonomy" id="22663"/>
    <lineage>
        <taxon>Eukaryota</taxon>
        <taxon>Viridiplantae</taxon>
        <taxon>Streptophyta</taxon>
        <taxon>Embryophyta</taxon>
        <taxon>Tracheophyta</taxon>
        <taxon>Spermatophyta</taxon>
        <taxon>Magnoliopsida</taxon>
        <taxon>eudicotyledons</taxon>
        <taxon>Gunneridae</taxon>
        <taxon>Pentapetalae</taxon>
        <taxon>rosids</taxon>
        <taxon>malvids</taxon>
        <taxon>Myrtales</taxon>
        <taxon>Lythraceae</taxon>
        <taxon>Punica</taxon>
    </lineage>
</organism>
<evidence type="ECO:0000313" key="1">
    <source>
        <dbReference type="EMBL" id="PKI41890.1"/>
    </source>
</evidence>
<dbReference type="PANTHER" id="PTHR11439:SF517">
    <property type="entry name" value="CYSTEINE-RICH RLK (RECEPTOR-LIKE PROTEIN KINASE) 8"/>
    <property type="match status" value="1"/>
</dbReference>
<dbReference type="AlphaFoldDB" id="A0A2I0IE13"/>
<evidence type="ECO:0000313" key="2">
    <source>
        <dbReference type="Proteomes" id="UP000233551"/>
    </source>
</evidence>
<comment type="caution">
    <text evidence="1">The sequence shown here is derived from an EMBL/GenBank/DDBJ whole genome shotgun (WGS) entry which is preliminary data.</text>
</comment>
<accession>A0A2I0IE13</accession>
<keyword evidence="2" id="KW-1185">Reference proteome</keyword>
<sequence>MAICKPIRTPMEERLKLTKEGSNADVNPTYLKRLVRSLRYLTSTRPNVVYSVGMVSGFMESPRQSLLQAMKRILRYIKEEQEDWQRENL</sequence>
<proteinExistence type="predicted"/>
<evidence type="ECO:0008006" key="3">
    <source>
        <dbReference type="Google" id="ProtNLM"/>
    </source>
</evidence>
<dbReference type="STRING" id="22663.A0A2I0IE13"/>
<name>A0A2I0IE13_PUNGR</name>
<dbReference type="Proteomes" id="UP000233551">
    <property type="component" value="Unassembled WGS sequence"/>
</dbReference>
<dbReference type="PANTHER" id="PTHR11439">
    <property type="entry name" value="GAG-POL-RELATED RETROTRANSPOSON"/>
    <property type="match status" value="1"/>
</dbReference>
<gene>
    <name evidence="1" type="ORF">CRG98_037717</name>
</gene>
<dbReference type="EMBL" id="PGOL01003262">
    <property type="protein sequence ID" value="PKI41890.1"/>
    <property type="molecule type" value="Genomic_DNA"/>
</dbReference>